<feature type="transmembrane region" description="Helical" evidence="1">
    <location>
        <begin position="350"/>
        <end position="368"/>
    </location>
</feature>
<dbReference type="Gene3D" id="3.60.15.10">
    <property type="entry name" value="Ribonuclease Z/Hydroxyacylglutathione hydrolase-like"/>
    <property type="match status" value="2"/>
</dbReference>
<proteinExistence type="predicted"/>
<keyword evidence="1" id="KW-0812">Transmembrane</keyword>
<dbReference type="RefSeq" id="WP_158552298.1">
    <property type="nucleotide sequence ID" value="NZ_CP060636.1"/>
</dbReference>
<dbReference type="KEGG" id="ehn:H9Q80_16480"/>
<dbReference type="InterPro" id="IPR001279">
    <property type="entry name" value="Metallo-B-lactamas"/>
</dbReference>
<dbReference type="GO" id="GO:0016787">
    <property type="term" value="F:hydrolase activity"/>
    <property type="evidence" value="ECO:0007669"/>
    <property type="project" value="UniProtKB-KW"/>
</dbReference>
<dbReference type="InterPro" id="IPR036866">
    <property type="entry name" value="RibonucZ/Hydroxyglut_hydro"/>
</dbReference>
<feature type="domain" description="Metallo-beta-lactamase" evidence="2">
    <location>
        <begin position="378"/>
        <end position="549"/>
    </location>
</feature>
<gene>
    <name evidence="3" type="ORF">H9Q80_16480</name>
</gene>
<protein>
    <submittedName>
        <fullName evidence="3">MBL fold metallo-hydrolase</fullName>
    </submittedName>
</protein>
<keyword evidence="4" id="KW-1185">Reference proteome</keyword>
<reference evidence="3 4" key="1">
    <citation type="submission" date="2020-08" db="EMBL/GenBank/DDBJ databases">
        <authorList>
            <person name="Liu C."/>
            <person name="Sun Q."/>
        </authorList>
    </citation>
    <scope>NUCLEOTIDE SEQUENCE [LARGE SCALE GENOMIC DNA]</scope>
    <source>
        <strain evidence="3 4">NSJ-61</strain>
    </source>
</reference>
<keyword evidence="3" id="KW-0378">Hydrolase</keyword>
<evidence type="ECO:0000259" key="2">
    <source>
        <dbReference type="SMART" id="SM00849"/>
    </source>
</evidence>
<name>A0A7G9GLY7_9FIRM</name>
<feature type="transmembrane region" description="Helical" evidence="1">
    <location>
        <begin position="287"/>
        <end position="308"/>
    </location>
</feature>
<dbReference type="SMART" id="SM00849">
    <property type="entry name" value="Lactamase_B"/>
    <property type="match status" value="1"/>
</dbReference>
<dbReference type="EMBL" id="CP060636">
    <property type="protein sequence ID" value="QNM11819.1"/>
    <property type="molecule type" value="Genomic_DNA"/>
</dbReference>
<dbReference type="Pfam" id="PF00753">
    <property type="entry name" value="Lactamase_B"/>
    <property type="match status" value="1"/>
</dbReference>
<dbReference type="InterPro" id="IPR052159">
    <property type="entry name" value="Competence_DNA_uptake"/>
</dbReference>
<feature type="transmembrane region" description="Helical" evidence="1">
    <location>
        <begin position="252"/>
        <end position="280"/>
    </location>
</feature>
<organism evidence="3 4">
    <name type="scientific">[Eubacterium] hominis</name>
    <dbReference type="NCBI Taxonomy" id="2764325"/>
    <lineage>
        <taxon>Bacteria</taxon>
        <taxon>Bacillati</taxon>
        <taxon>Bacillota</taxon>
        <taxon>Erysipelotrichia</taxon>
        <taxon>Erysipelotrichales</taxon>
        <taxon>Erysipelotrichaceae</taxon>
        <taxon>Amedibacillus</taxon>
    </lineage>
</organism>
<keyword evidence="1" id="KW-1133">Transmembrane helix</keyword>
<dbReference type="SUPFAM" id="SSF56281">
    <property type="entry name" value="Metallo-hydrolase/oxidoreductase"/>
    <property type="match status" value="1"/>
</dbReference>
<dbReference type="AlphaFoldDB" id="A0A7G9GLY7"/>
<evidence type="ECO:0000313" key="3">
    <source>
        <dbReference type="EMBL" id="QNM11819.1"/>
    </source>
</evidence>
<dbReference type="PANTHER" id="PTHR30619:SF7">
    <property type="entry name" value="BETA-LACTAMASE DOMAIN PROTEIN"/>
    <property type="match status" value="1"/>
</dbReference>
<evidence type="ECO:0000256" key="1">
    <source>
        <dbReference type="SAM" id="Phobius"/>
    </source>
</evidence>
<accession>A0A7G9GLY7</accession>
<dbReference type="Proteomes" id="UP000515856">
    <property type="component" value="Chromosome"/>
</dbReference>
<dbReference type="PANTHER" id="PTHR30619">
    <property type="entry name" value="DNA INTERNALIZATION/COMPETENCE PROTEIN COMEC/REC2"/>
    <property type="match status" value="1"/>
</dbReference>
<feature type="transmembrane region" description="Helical" evidence="1">
    <location>
        <begin position="173"/>
        <end position="194"/>
    </location>
</feature>
<sequence>MFLILLIGAIFRIQPHTQQMPTSKIITIQEIKSSYLIGECDHQKVLLYNVKDVSFQDVIKVQGNFELIDGVHNPPEFYFPAWCKNRNIQYALDVKDYEVIKEGTGLSHDLYRYIQSKDETTRSLLNSMLFGIRQEEESYLITSSGMHITTLWQMIRSFLSLFFEKQTLELLCFFGMGIHAYATVLSPTMLRVLSFQLIRFLFPHMDMKDRLGCSMFLILMIAPYMALELSFLIPVAFYLVSVFQLQKRKKKVVSLLVLIPIQFFCMQKIDVVSILLFSIFRYLSACLYLLAVLMIALPIPSVLLSMGVRSLEYLSSFHFTFWYVPALWWLVAWGYALVRYISEDKKYPFVRFALLLLFSQFGCYLNPFGEIYMIDVGQGDCTVITLPFHQGVIMIDAMGSLYKDIPKDIILPVLQKRGIHKIDALIVTHEDYDHSGGVEELAKLIPIHKIITEKQKDIDVSGVPFHFLIQDYIGKNANENSIITYFEMYDVGYLFMGDAGYGAEAAILKEYADLKVDVLKLGHHGSNTASSPSFIHHYRPKLALISAGRNNRYGHPHKEVLDLLKKEHVYPLITKKQGGISIRFQGVLTYFETADCKFGCIHHIFENTQNEQKK</sequence>
<feature type="transmembrane region" description="Helical" evidence="1">
    <location>
        <begin position="320"/>
        <end position="338"/>
    </location>
</feature>
<feature type="transmembrane region" description="Helical" evidence="1">
    <location>
        <begin position="215"/>
        <end position="240"/>
    </location>
</feature>
<evidence type="ECO:0000313" key="4">
    <source>
        <dbReference type="Proteomes" id="UP000515856"/>
    </source>
</evidence>
<keyword evidence="1" id="KW-0472">Membrane</keyword>
<dbReference type="InterPro" id="IPR035681">
    <property type="entry name" value="ComA-like_MBL"/>
</dbReference>
<dbReference type="CDD" id="cd07731">
    <property type="entry name" value="ComA-like_MBL-fold"/>
    <property type="match status" value="1"/>
</dbReference>